<feature type="region of interest" description="Disordered" evidence="1">
    <location>
        <begin position="76"/>
        <end position="95"/>
    </location>
</feature>
<dbReference type="InterPro" id="IPR032675">
    <property type="entry name" value="LRR_dom_sf"/>
</dbReference>
<feature type="transmembrane region" description="Helical" evidence="2">
    <location>
        <begin position="294"/>
        <end position="314"/>
    </location>
</feature>
<comment type="caution">
    <text evidence="3">The sequence shown here is derived from an EMBL/GenBank/DDBJ whole genome shotgun (WGS) entry which is preliminary data.</text>
</comment>
<dbReference type="Gene3D" id="3.80.10.10">
    <property type="entry name" value="Ribonuclease Inhibitor"/>
    <property type="match status" value="1"/>
</dbReference>
<evidence type="ECO:0000313" key="3">
    <source>
        <dbReference type="EMBL" id="KAF4661291.1"/>
    </source>
</evidence>
<keyword evidence="2" id="KW-1133">Transmembrane helix</keyword>
<feature type="transmembrane region" description="Helical" evidence="2">
    <location>
        <begin position="400"/>
        <end position="420"/>
    </location>
</feature>
<feature type="transmembrane region" description="Helical" evidence="2">
    <location>
        <begin position="126"/>
        <end position="147"/>
    </location>
</feature>
<dbReference type="SUPFAM" id="SSF52058">
    <property type="entry name" value="L domain-like"/>
    <property type="match status" value="1"/>
</dbReference>
<name>A0A7J6LQZ3_PEROL</name>
<gene>
    <name evidence="3" type="ORF">FOL46_005779</name>
</gene>
<keyword evidence="2" id="KW-0812">Transmembrane</keyword>
<reference evidence="3 4" key="1">
    <citation type="submission" date="2020-04" db="EMBL/GenBank/DDBJ databases">
        <title>Perkinsus olseni comparative genomics.</title>
        <authorList>
            <person name="Bogema D.R."/>
        </authorList>
    </citation>
    <scope>NUCLEOTIDE SEQUENCE [LARGE SCALE GENOMIC DNA]</scope>
    <source>
        <strain evidence="3">ATCC PRA-31</strain>
    </source>
</reference>
<feature type="compositionally biased region" description="Basic and acidic residues" evidence="1">
    <location>
        <begin position="1"/>
        <end position="11"/>
    </location>
</feature>
<accession>A0A7J6LQZ3</accession>
<dbReference type="EMBL" id="JABANN010000359">
    <property type="protein sequence ID" value="KAF4661291.1"/>
    <property type="molecule type" value="Genomic_DNA"/>
</dbReference>
<dbReference type="Proteomes" id="UP000572268">
    <property type="component" value="Unassembled WGS sequence"/>
</dbReference>
<feature type="region of interest" description="Disordered" evidence="1">
    <location>
        <begin position="1"/>
        <end position="64"/>
    </location>
</feature>
<proteinExistence type="predicted"/>
<evidence type="ECO:0000256" key="1">
    <source>
        <dbReference type="SAM" id="MobiDB-lite"/>
    </source>
</evidence>
<evidence type="ECO:0000313" key="4">
    <source>
        <dbReference type="Proteomes" id="UP000572268"/>
    </source>
</evidence>
<keyword evidence="2" id="KW-0472">Membrane</keyword>
<feature type="transmembrane region" description="Helical" evidence="2">
    <location>
        <begin position="321"/>
        <end position="338"/>
    </location>
</feature>
<dbReference type="AlphaFoldDB" id="A0A7J6LQZ3"/>
<evidence type="ECO:0000256" key="2">
    <source>
        <dbReference type="SAM" id="Phobius"/>
    </source>
</evidence>
<protein>
    <submittedName>
        <fullName evidence="3">Uncharacterized protein</fullName>
    </submittedName>
</protein>
<organism evidence="3 4">
    <name type="scientific">Perkinsus olseni</name>
    <name type="common">Perkinsus atlanticus</name>
    <dbReference type="NCBI Taxonomy" id="32597"/>
    <lineage>
        <taxon>Eukaryota</taxon>
        <taxon>Sar</taxon>
        <taxon>Alveolata</taxon>
        <taxon>Perkinsozoa</taxon>
        <taxon>Perkinsea</taxon>
        <taxon>Perkinsida</taxon>
        <taxon>Perkinsidae</taxon>
        <taxon>Perkinsus</taxon>
    </lineage>
</organism>
<feature type="compositionally biased region" description="Basic and acidic residues" evidence="1">
    <location>
        <begin position="42"/>
        <end position="56"/>
    </location>
</feature>
<feature type="transmembrane region" description="Helical" evidence="2">
    <location>
        <begin position="183"/>
        <end position="205"/>
    </location>
</feature>
<sequence length="729" mass="80127">MEATTEGHRSSELSTEEVAVKTNGVGSGRDSGALSDEGVIQEARRPTFEEALHEHEGSDEESSAVEALGVDVAVADDGNATEKARPGMRSGRTMRGPRRIAARHSALQHMAVVLVDKYNTAYRIGLLLLLALLAFICAIQCYAQFIVPVPPTASELDTLAPETLTNPQNTRYEVTAVGVVETIILGSIGLLALIRAVVVVKTLFLSDNAKLNILRSQAVEVEKCRDRSECTVRKRIVCMCTTLRSRTEMTGDWFWQTYFSLQIFDTVLQIIRLAEQGGRSLTGEQTAVADRTAIMTQATLIMLVMVVGPTTLVLNNRVWASLFDVMAAFSFTGAYLIISGNIFKVDTWHTLHFSSFTTFLSSLVPAVLSLDNIVGVDRYLLEIAKRPELTRAPRRGRFRYYVMALTLWVIGISGFSYVTMTQFKGDCEELIARFGDECLLPVYPILDSDSCDCRMASVYLHEECVQDDMPRLSLYSRMDYLMISDNNPTPPTSCTNQPQKLLDAVSKFDGLVVLSLVAVPMETLNFGLLEDLEVLVVTATQLSTVPNDVQQRLPSIRSFQFELSQIQELPFESLREMRHLEYLGLAGNPICQSADFPEWTEGIVDCGSGSAADACDVDASLIGLSQSLTGYCRKWLLSGASQLCLPACTNFYAPTYAAMDMDGSNTMNIQENTALFQMFGLIPPETAVTTAVHHCIMEACGKEPSDEITAPVEAVLFLLGESSCEACDF</sequence>